<organism evidence="5 6">
    <name type="scientific">Mixia osmundae (strain CBS 9802 / IAM 14324 / JCM 22182 / KY 12970)</name>
    <dbReference type="NCBI Taxonomy" id="764103"/>
    <lineage>
        <taxon>Eukaryota</taxon>
        <taxon>Fungi</taxon>
        <taxon>Dikarya</taxon>
        <taxon>Basidiomycota</taxon>
        <taxon>Pucciniomycotina</taxon>
        <taxon>Mixiomycetes</taxon>
        <taxon>Mixiales</taxon>
        <taxon>Mixiaceae</taxon>
        <taxon>Mixia</taxon>
    </lineage>
</organism>
<dbReference type="PANTHER" id="PTHR31685:SF2">
    <property type="entry name" value="PROTEIN YTP1"/>
    <property type="match status" value="1"/>
</dbReference>
<evidence type="ECO:0008006" key="7">
    <source>
        <dbReference type="Google" id="ProtNLM"/>
    </source>
</evidence>
<evidence type="ECO:0000313" key="5">
    <source>
        <dbReference type="EMBL" id="GAA94096.1"/>
    </source>
</evidence>
<feature type="transmembrane region" description="Helical" evidence="2">
    <location>
        <begin position="94"/>
        <end position="114"/>
    </location>
</feature>
<feature type="domain" description="DUF2427" evidence="3">
    <location>
        <begin position="24"/>
        <end position="115"/>
    </location>
</feature>
<protein>
    <recommendedName>
        <fullName evidence="7">Cytochrome b561 domain-containing protein</fullName>
    </recommendedName>
</protein>
<dbReference type="InterPro" id="IPR018827">
    <property type="entry name" value="YTP1_C"/>
</dbReference>
<dbReference type="AlphaFoldDB" id="G7DU36"/>
<dbReference type="InParanoid" id="G7DU36"/>
<evidence type="ECO:0000256" key="1">
    <source>
        <dbReference type="SAM" id="MobiDB-lite"/>
    </source>
</evidence>
<dbReference type="OrthoDB" id="4137487at2759"/>
<comment type="caution">
    <text evidence="5">The sequence shown here is derived from an EMBL/GenBank/DDBJ whole genome shotgun (WGS) entry which is preliminary data.</text>
</comment>
<dbReference type="CDD" id="cd08760">
    <property type="entry name" value="Cyt_b561_FRRS1_like"/>
    <property type="match status" value="1"/>
</dbReference>
<accession>G7DU36</accession>
<dbReference type="PANTHER" id="PTHR31685">
    <property type="entry name" value="INTEGRAL MEMBRANE PROTEIN (AFU_ORTHOLOGUE AFUA_6G12730)-RELATED"/>
    <property type="match status" value="1"/>
</dbReference>
<feature type="transmembrane region" description="Helical" evidence="2">
    <location>
        <begin position="135"/>
        <end position="152"/>
    </location>
</feature>
<evidence type="ECO:0000259" key="4">
    <source>
        <dbReference type="Pfam" id="PF10355"/>
    </source>
</evidence>
<name>G7DU36_MIXOS</name>
<feature type="region of interest" description="Disordered" evidence="1">
    <location>
        <begin position="439"/>
        <end position="484"/>
    </location>
</feature>
<dbReference type="EMBL" id="BABT02000028">
    <property type="protein sequence ID" value="GAA94096.1"/>
    <property type="molecule type" value="Genomic_DNA"/>
</dbReference>
<gene>
    <name evidence="5" type="primary">Mo00743</name>
    <name evidence="5" type="ORF">E5Q_00743</name>
</gene>
<evidence type="ECO:0000259" key="3">
    <source>
        <dbReference type="Pfam" id="PF10348"/>
    </source>
</evidence>
<keyword evidence="2" id="KW-0472">Membrane</keyword>
<keyword evidence="2" id="KW-0812">Transmembrane</keyword>
<feature type="transmembrane region" description="Helical" evidence="2">
    <location>
        <begin position="236"/>
        <end position="253"/>
    </location>
</feature>
<feature type="transmembrane region" description="Helical" evidence="2">
    <location>
        <begin position="327"/>
        <end position="345"/>
    </location>
</feature>
<keyword evidence="6" id="KW-1185">Reference proteome</keyword>
<feature type="transmembrane region" description="Helical" evidence="2">
    <location>
        <begin position="30"/>
        <end position="53"/>
    </location>
</feature>
<proteinExistence type="predicted"/>
<reference evidence="5 6" key="2">
    <citation type="journal article" date="2012" name="Open Biol.">
        <title>Characteristics of nucleosomes and linker DNA regions on the genome of the basidiomycete Mixia osmundae revealed by mono- and dinucleosome mapping.</title>
        <authorList>
            <person name="Nishida H."/>
            <person name="Kondo S."/>
            <person name="Matsumoto T."/>
            <person name="Suzuki Y."/>
            <person name="Yoshikawa H."/>
            <person name="Taylor T.D."/>
            <person name="Sugiyama J."/>
        </authorList>
    </citation>
    <scope>NUCLEOTIDE SEQUENCE [LARGE SCALE GENOMIC DNA]</scope>
    <source>
        <strain evidence="6">CBS 9802 / IAM 14324 / JCM 22182 / KY 12970</strain>
    </source>
</reference>
<dbReference type="InterPro" id="IPR018825">
    <property type="entry name" value="DUF2427"/>
</dbReference>
<feature type="transmembrane region" description="Helical" evidence="2">
    <location>
        <begin position="164"/>
        <end position="187"/>
    </location>
</feature>
<sequence>MTHRLLVRRHEHLSLEDLDPELAHAPIDSILWIHMMLQMLVWGIMFPAGMVLGMTKSRWHVPMQATATLLTIMGVILAHRHGGRQFPFTAHAAFAKYVFFYMLGQAGAGIYLKAHIHERSLRPYVQRLHSIAGRTFPIVGWVQMVLGVIAALGTCTGEHFGQCLAHIIMGSSFVGYGVLLLLMAHFGRAWLARKTVSQEFIDSATITVWGIVNALTEHDFLGHGNGTWPTRDMQHVGLGVLWACGGAVGVWLSRSGKRSVLPGIIIAMTGFAMSGHAQPTMLATEVHKAFGYVLMLAGLTKIIECCFDTTRATSSDPTDYDGTIAPFAHLTPLLLTIAGTIFLSAAEDQLDLIISIGMDHVTYIIGQFSVAFLIYLVASVMISLYNASGNNSNQTGNGRPVGSPGSSVMALFARLKGDAPRSTTNSHLPGYQAVDIDLEDAHRSDPSPGETVFDAAEGRVKMSDLDDDFWQDSEEEREAETRHT</sequence>
<evidence type="ECO:0000256" key="2">
    <source>
        <dbReference type="SAM" id="Phobius"/>
    </source>
</evidence>
<dbReference type="STRING" id="764103.G7DU36"/>
<feature type="transmembrane region" description="Helical" evidence="2">
    <location>
        <begin position="289"/>
        <end position="307"/>
    </location>
</feature>
<evidence type="ECO:0000313" key="6">
    <source>
        <dbReference type="Proteomes" id="UP000009131"/>
    </source>
</evidence>
<feature type="compositionally biased region" description="Acidic residues" evidence="1">
    <location>
        <begin position="465"/>
        <end position="478"/>
    </location>
</feature>
<dbReference type="eggNOG" id="ENOG502QRB1">
    <property type="taxonomic scope" value="Eukaryota"/>
</dbReference>
<feature type="domain" description="Protein YTP1-like C-terminal" evidence="4">
    <location>
        <begin position="140"/>
        <end position="385"/>
    </location>
</feature>
<dbReference type="Proteomes" id="UP000009131">
    <property type="component" value="Unassembled WGS sequence"/>
</dbReference>
<dbReference type="HOGENOM" id="CLU_034579_1_0_1"/>
<dbReference type="Pfam" id="PF10348">
    <property type="entry name" value="DUF2427"/>
    <property type="match status" value="1"/>
</dbReference>
<feature type="transmembrane region" description="Helical" evidence="2">
    <location>
        <begin position="65"/>
        <end position="82"/>
    </location>
</feature>
<reference evidence="5 6" key="1">
    <citation type="journal article" date="2011" name="J. Gen. Appl. Microbiol.">
        <title>Draft genome sequencing of the enigmatic basidiomycete Mixia osmundae.</title>
        <authorList>
            <person name="Nishida H."/>
            <person name="Nagatsuka Y."/>
            <person name="Sugiyama J."/>
        </authorList>
    </citation>
    <scope>NUCLEOTIDE SEQUENCE [LARGE SCALE GENOMIC DNA]</scope>
    <source>
        <strain evidence="6">CBS 9802 / IAM 14324 / JCM 22182 / KY 12970</strain>
    </source>
</reference>
<feature type="transmembrane region" description="Helical" evidence="2">
    <location>
        <begin position="365"/>
        <end position="385"/>
    </location>
</feature>
<dbReference type="Pfam" id="PF10355">
    <property type="entry name" value="Ytp1"/>
    <property type="match status" value="1"/>
</dbReference>
<keyword evidence="2" id="KW-1133">Transmembrane helix</keyword>